<dbReference type="GO" id="GO:0046983">
    <property type="term" value="F:protein dimerization activity"/>
    <property type="evidence" value="ECO:0007669"/>
    <property type="project" value="InterPro"/>
</dbReference>
<feature type="compositionally biased region" description="Basic and acidic residues" evidence="6">
    <location>
        <begin position="530"/>
        <end position="549"/>
    </location>
</feature>
<dbReference type="GO" id="GO:0000785">
    <property type="term" value="C:chromatin"/>
    <property type="evidence" value="ECO:0007669"/>
    <property type="project" value="TreeGrafter"/>
</dbReference>
<protein>
    <recommendedName>
        <fullName evidence="7">BHLH domain-containing protein</fullName>
    </recommendedName>
</protein>
<keyword evidence="5" id="KW-0539">Nucleus</keyword>
<evidence type="ECO:0000256" key="5">
    <source>
        <dbReference type="ARBA" id="ARBA00023242"/>
    </source>
</evidence>
<evidence type="ECO:0000256" key="2">
    <source>
        <dbReference type="ARBA" id="ARBA00023015"/>
    </source>
</evidence>
<evidence type="ECO:0000256" key="1">
    <source>
        <dbReference type="ARBA" id="ARBA00004123"/>
    </source>
</evidence>
<feature type="compositionally biased region" description="Basic and acidic residues" evidence="6">
    <location>
        <begin position="507"/>
        <end position="516"/>
    </location>
</feature>
<dbReference type="EMBL" id="CAJEWN010000233">
    <property type="protein sequence ID" value="CAD2174323.1"/>
    <property type="molecule type" value="Genomic_DNA"/>
</dbReference>
<gene>
    <name evidence="8" type="ORF">MENT_LOCUS25975</name>
</gene>
<comment type="caution">
    <text evidence="8">The sequence shown here is derived from an EMBL/GenBank/DDBJ whole genome shotgun (WGS) entry which is preliminary data.</text>
</comment>
<dbReference type="PANTHER" id="PTHR11793">
    <property type="entry name" value="BASIC HELIX-LOOP-HELIX TRANSCRIPTION FACTOR"/>
    <property type="match status" value="1"/>
</dbReference>
<feature type="compositionally biased region" description="Gly residues" evidence="6">
    <location>
        <begin position="481"/>
        <end position="491"/>
    </location>
</feature>
<feature type="domain" description="BHLH" evidence="7">
    <location>
        <begin position="546"/>
        <end position="601"/>
    </location>
</feature>
<dbReference type="InterPro" id="IPR011598">
    <property type="entry name" value="bHLH_dom"/>
</dbReference>
<name>A0A6V7VHI1_MELEN</name>
<proteinExistence type="predicted"/>
<feature type="region of interest" description="Disordered" evidence="6">
    <location>
        <begin position="283"/>
        <end position="325"/>
    </location>
</feature>
<keyword evidence="3" id="KW-0238">DNA-binding</keyword>
<feature type="compositionally biased region" description="Polar residues" evidence="6">
    <location>
        <begin position="283"/>
        <end position="301"/>
    </location>
</feature>
<evidence type="ECO:0000256" key="3">
    <source>
        <dbReference type="ARBA" id="ARBA00023125"/>
    </source>
</evidence>
<reference evidence="8 9" key="1">
    <citation type="submission" date="2020-08" db="EMBL/GenBank/DDBJ databases">
        <authorList>
            <person name="Koutsovoulos G."/>
            <person name="Danchin GJ E."/>
        </authorList>
    </citation>
    <scope>NUCLEOTIDE SEQUENCE [LARGE SCALE GENOMIC DNA]</scope>
</reference>
<dbReference type="InterPro" id="IPR051098">
    <property type="entry name" value="NeuroDiff_E-box_TFs"/>
</dbReference>
<feature type="region of interest" description="Disordered" evidence="6">
    <location>
        <begin position="451"/>
        <end position="549"/>
    </location>
</feature>
<accession>A0A6V7VHI1</accession>
<dbReference type="SUPFAM" id="SSF47459">
    <property type="entry name" value="HLH, helix-loop-helix DNA-binding domain"/>
    <property type="match status" value="1"/>
</dbReference>
<comment type="subcellular location">
    <subcellularLocation>
        <location evidence="1">Nucleus</location>
    </subcellularLocation>
</comment>
<dbReference type="GO" id="GO:0000978">
    <property type="term" value="F:RNA polymerase II cis-regulatory region sequence-specific DNA binding"/>
    <property type="evidence" value="ECO:0007669"/>
    <property type="project" value="TreeGrafter"/>
</dbReference>
<dbReference type="PANTHER" id="PTHR11793:SF13">
    <property type="entry name" value="PROTEIN DAUGHTERLESS"/>
    <property type="match status" value="1"/>
</dbReference>
<evidence type="ECO:0000256" key="4">
    <source>
        <dbReference type="ARBA" id="ARBA00023163"/>
    </source>
</evidence>
<dbReference type="PROSITE" id="PS50888">
    <property type="entry name" value="BHLH"/>
    <property type="match status" value="1"/>
</dbReference>
<keyword evidence="4" id="KW-0804">Transcription</keyword>
<sequence length="680" mass="73600">MQQQQPNGTSIPNNFQQTINSITYPQLQQQQPLYFETTNSTTNNSENFYSMQLQPYQTQQIQTVELLETKQQKSSSEQFNVNSENIVKKKGPGPGRPPKIKIDNNKREDVAGCSNNMYEYNTSILKPDQMQMLSLDAKSANNIMVGGTTTQPNLSSVQFPYGDPTACFGVPSSFDISSMPPDYNNLGVTWAGHPSSYNLTSAPTPAICGGFGDIDGLYGNTSGLIALPGQLQYELDPMLANGYGVWPTANGYYLGNDPGKLLTTTDGSLQATQPPPQQYLGAASTSNNYTGGDNVQSTATTFYGVPPPLQPPSSIDPTSVFHTGISTLPPPPSLLASADQLYGLQNGPNGVFGNLTSFDPLPPSNNLLSVSNTNTETSNTPATLLNLEQCSSSNGNQFTIRQPEQQQQLLFVGTPNGQIIEEKLNTNSVLTSTTIPTTLSLISPPPIVGTISSKPSMGKKHKTKKNLQNSNILLSRPSTSMGGGGGGGGGMLSSTTPFHSKFGSESPFKEKLKQRDTSSSNGRKSRSRSLLKDSDDDKSAEEREVERRNANNTRERIRVRDINAAFKELARLCCSHMPNLEERNLTKLNTLLKAVELIPMLEKMVDEKTRMMDPRGDCVKRRMETTTTIPDSTSSSSLLLNPSSNGILNSNLFNTCGASSDLSSLAASSSNILNQQHFLN</sequence>
<evidence type="ECO:0000259" key="7">
    <source>
        <dbReference type="PROSITE" id="PS50888"/>
    </source>
</evidence>
<dbReference type="SMART" id="SM00353">
    <property type="entry name" value="HLH"/>
    <property type="match status" value="1"/>
</dbReference>
<dbReference type="Gene3D" id="4.10.280.10">
    <property type="entry name" value="Helix-loop-helix DNA-binding domain"/>
    <property type="match status" value="1"/>
</dbReference>
<evidence type="ECO:0000313" key="9">
    <source>
        <dbReference type="Proteomes" id="UP000580250"/>
    </source>
</evidence>
<dbReference type="AlphaFoldDB" id="A0A6V7VHI1"/>
<dbReference type="OrthoDB" id="10034090at2759"/>
<organism evidence="8 9">
    <name type="scientific">Meloidogyne enterolobii</name>
    <name type="common">Root-knot nematode worm</name>
    <name type="synonym">Meloidogyne mayaguensis</name>
    <dbReference type="NCBI Taxonomy" id="390850"/>
    <lineage>
        <taxon>Eukaryota</taxon>
        <taxon>Metazoa</taxon>
        <taxon>Ecdysozoa</taxon>
        <taxon>Nematoda</taxon>
        <taxon>Chromadorea</taxon>
        <taxon>Rhabditida</taxon>
        <taxon>Tylenchina</taxon>
        <taxon>Tylenchomorpha</taxon>
        <taxon>Tylenchoidea</taxon>
        <taxon>Meloidogynidae</taxon>
        <taxon>Meloidogyninae</taxon>
        <taxon>Meloidogyne</taxon>
    </lineage>
</organism>
<dbReference type="GO" id="GO:0005667">
    <property type="term" value="C:transcription regulator complex"/>
    <property type="evidence" value="ECO:0007669"/>
    <property type="project" value="TreeGrafter"/>
</dbReference>
<feature type="compositionally biased region" description="Polar residues" evidence="6">
    <location>
        <begin position="466"/>
        <end position="480"/>
    </location>
</feature>
<dbReference type="GO" id="GO:0000981">
    <property type="term" value="F:DNA-binding transcription factor activity, RNA polymerase II-specific"/>
    <property type="evidence" value="ECO:0007669"/>
    <property type="project" value="TreeGrafter"/>
</dbReference>
<dbReference type="Proteomes" id="UP000580250">
    <property type="component" value="Unassembled WGS sequence"/>
</dbReference>
<dbReference type="GO" id="GO:0005634">
    <property type="term" value="C:nucleus"/>
    <property type="evidence" value="ECO:0007669"/>
    <property type="project" value="UniProtKB-SubCell"/>
</dbReference>
<dbReference type="InterPro" id="IPR036638">
    <property type="entry name" value="HLH_DNA-bd_sf"/>
</dbReference>
<keyword evidence="2" id="KW-0805">Transcription regulation</keyword>
<evidence type="ECO:0000313" key="8">
    <source>
        <dbReference type="EMBL" id="CAD2174323.1"/>
    </source>
</evidence>
<evidence type="ECO:0000256" key="6">
    <source>
        <dbReference type="SAM" id="MobiDB-lite"/>
    </source>
</evidence>
<dbReference type="Pfam" id="PF00010">
    <property type="entry name" value="HLH"/>
    <property type="match status" value="1"/>
</dbReference>